<sequence length="171" mass="19344">MNEILAPQEGEFAPFYSGYVAWVIGKDIPKLLLSQIEEVRFLFEKMGEEKSLKAYAPGKWTPKEVLGHIIDTDRIMCFRALCFARGEKSELPGFDQDTYVSNAHFNNIPLPKLLEDFEMSRYSLTSLLQSLPVDSLTNIGIANGANVSVRALFNIIPGHTQHHLNVLKEKY</sequence>
<dbReference type="AlphaFoldDB" id="A0A1W2H991"/>
<protein>
    <submittedName>
        <fullName evidence="2">DinB superfamily protein</fullName>
    </submittedName>
</protein>
<dbReference type="Gene3D" id="1.20.120.450">
    <property type="entry name" value="dinb family like domain"/>
    <property type="match status" value="1"/>
</dbReference>
<dbReference type="Pfam" id="PF12867">
    <property type="entry name" value="DinB_2"/>
    <property type="match status" value="1"/>
</dbReference>
<reference evidence="3" key="1">
    <citation type="submission" date="2017-04" db="EMBL/GenBank/DDBJ databases">
        <authorList>
            <person name="Varghese N."/>
            <person name="Submissions S."/>
        </authorList>
    </citation>
    <scope>NUCLEOTIDE SEQUENCE [LARGE SCALE GENOMIC DNA]</scope>
    <source>
        <strain evidence="3">DSM 16537</strain>
    </source>
</reference>
<proteinExistence type="predicted"/>
<evidence type="ECO:0000313" key="2">
    <source>
        <dbReference type="EMBL" id="SMD45258.1"/>
    </source>
</evidence>
<feature type="domain" description="DinB-like" evidence="1">
    <location>
        <begin position="37"/>
        <end position="166"/>
    </location>
</feature>
<dbReference type="InterPro" id="IPR024775">
    <property type="entry name" value="DinB-like"/>
</dbReference>
<dbReference type="EMBL" id="LT838813">
    <property type="protein sequence ID" value="SMD45258.1"/>
    <property type="molecule type" value="Genomic_DNA"/>
</dbReference>
<gene>
    <name evidence="2" type="ORF">SAMN00777080_3906</name>
</gene>
<dbReference type="InterPro" id="IPR034660">
    <property type="entry name" value="DinB/YfiT-like"/>
</dbReference>
<evidence type="ECO:0000313" key="3">
    <source>
        <dbReference type="Proteomes" id="UP000192333"/>
    </source>
</evidence>
<dbReference type="SUPFAM" id="SSF109854">
    <property type="entry name" value="DinB/YfiT-like putative metalloenzymes"/>
    <property type="match status" value="1"/>
</dbReference>
<name>A0A1W2H991_9BACT</name>
<dbReference type="Proteomes" id="UP000192333">
    <property type="component" value="Chromosome I"/>
</dbReference>
<keyword evidence="3" id="KW-1185">Reference proteome</keyword>
<evidence type="ECO:0000259" key="1">
    <source>
        <dbReference type="Pfam" id="PF12867"/>
    </source>
</evidence>
<dbReference type="STRING" id="758820.SAMN00777080_3906"/>
<accession>A0A1W2H991</accession>
<organism evidence="2 3">
    <name type="scientific">Aquiflexum balticum DSM 16537</name>
    <dbReference type="NCBI Taxonomy" id="758820"/>
    <lineage>
        <taxon>Bacteria</taxon>
        <taxon>Pseudomonadati</taxon>
        <taxon>Bacteroidota</taxon>
        <taxon>Cytophagia</taxon>
        <taxon>Cytophagales</taxon>
        <taxon>Cyclobacteriaceae</taxon>
        <taxon>Aquiflexum</taxon>
    </lineage>
</organism>
<dbReference type="RefSeq" id="WP_084121995.1">
    <property type="nucleotide sequence ID" value="NZ_LT838813.1"/>
</dbReference>
<dbReference type="OrthoDB" id="9793216at2"/>